<feature type="domain" description="YdbS-like PH" evidence="2">
    <location>
        <begin position="74"/>
        <end position="150"/>
    </location>
</feature>
<dbReference type="AlphaFoldDB" id="A0AAJ3Z097"/>
<keyword evidence="1" id="KW-0472">Membrane</keyword>
<protein>
    <recommendedName>
        <fullName evidence="2">YdbS-like PH domain-containing protein</fullName>
    </recommendedName>
</protein>
<reference evidence="3 4" key="1">
    <citation type="submission" date="2019-01" db="EMBL/GenBank/DDBJ databases">
        <title>Genome sequence of Bacillus glycinifermentans SRCM103574.</title>
        <authorList>
            <person name="Kong H.-J."/>
            <person name="Jeong S.-Y."/>
            <person name="Jeong D.-Y."/>
        </authorList>
    </citation>
    <scope>NUCLEOTIDE SEQUENCE [LARGE SCALE GENOMIC DNA]</scope>
    <source>
        <strain evidence="3 4">SRCM103574</strain>
    </source>
</reference>
<dbReference type="EMBL" id="CP035232">
    <property type="protein sequence ID" value="QAT66441.1"/>
    <property type="molecule type" value="Genomic_DNA"/>
</dbReference>
<organism evidence="3 4">
    <name type="scientific">Bacillus glycinifermentans</name>
    <dbReference type="NCBI Taxonomy" id="1664069"/>
    <lineage>
        <taxon>Bacteria</taxon>
        <taxon>Bacillati</taxon>
        <taxon>Bacillota</taxon>
        <taxon>Bacilli</taxon>
        <taxon>Bacillales</taxon>
        <taxon>Bacillaceae</taxon>
        <taxon>Bacillus</taxon>
    </lineage>
</organism>
<feature type="transmembrane region" description="Helical" evidence="1">
    <location>
        <begin position="353"/>
        <end position="372"/>
    </location>
</feature>
<dbReference type="Pfam" id="PF03703">
    <property type="entry name" value="bPH_2"/>
    <property type="match status" value="2"/>
</dbReference>
<dbReference type="InterPro" id="IPR005182">
    <property type="entry name" value="YdbS-like_PH"/>
</dbReference>
<accession>A0AAJ3Z097</accession>
<feature type="transmembrane region" description="Helical" evidence="1">
    <location>
        <begin position="225"/>
        <end position="247"/>
    </location>
</feature>
<keyword evidence="1" id="KW-1133">Transmembrane helix</keyword>
<evidence type="ECO:0000313" key="4">
    <source>
        <dbReference type="Proteomes" id="UP000288675"/>
    </source>
</evidence>
<proteinExistence type="predicted"/>
<keyword evidence="1" id="KW-0812">Transmembrane</keyword>
<dbReference type="RefSeq" id="WP_046131919.1">
    <property type="nucleotide sequence ID" value="NZ_CP035232.1"/>
</dbReference>
<evidence type="ECO:0000313" key="3">
    <source>
        <dbReference type="EMBL" id="QAT66441.1"/>
    </source>
</evidence>
<dbReference type="PIRSF" id="PIRSF026631">
    <property type="entry name" value="UCP026631"/>
    <property type="match status" value="1"/>
</dbReference>
<feature type="transmembrane region" description="Helical" evidence="1">
    <location>
        <begin position="378"/>
        <end position="397"/>
    </location>
</feature>
<dbReference type="KEGG" id="bgy:BGLY_3405"/>
<dbReference type="PANTHER" id="PTHR34473:SF2">
    <property type="entry name" value="UPF0699 TRANSMEMBRANE PROTEIN YDBT"/>
    <property type="match status" value="1"/>
</dbReference>
<dbReference type="InterPro" id="IPR014529">
    <property type="entry name" value="UCP026631"/>
</dbReference>
<feature type="transmembrane region" description="Helical" evidence="1">
    <location>
        <begin position="17"/>
        <end position="43"/>
    </location>
</feature>
<dbReference type="PANTHER" id="PTHR34473">
    <property type="entry name" value="UPF0699 TRANSMEMBRANE PROTEIN YDBS"/>
    <property type="match status" value="1"/>
</dbReference>
<dbReference type="Proteomes" id="UP000288675">
    <property type="component" value="Chromosome"/>
</dbReference>
<evidence type="ECO:0000259" key="2">
    <source>
        <dbReference type="Pfam" id="PF03703"/>
    </source>
</evidence>
<feature type="transmembrane region" description="Helical" evidence="1">
    <location>
        <begin position="49"/>
        <end position="72"/>
    </location>
</feature>
<feature type="domain" description="YdbS-like PH" evidence="2">
    <location>
        <begin position="397"/>
        <end position="476"/>
    </location>
</feature>
<evidence type="ECO:0000256" key="1">
    <source>
        <dbReference type="SAM" id="Phobius"/>
    </source>
</evidence>
<name>A0AAJ3Z097_9BACI</name>
<sequence length="486" mass="55793">MNKSETSIKHRLHPVSILYFVMIAIKESLSFIWPVPLLALFIHKLGSHIPAFIIIIALSSLLIIAFFIMGVLRWRAFSYQIHEKAIYIESGLFVTKKRWVQPDRIQSVDSTVRVYDHLFSTRTLTIELAGGDESSIILSCISKEEEQRIRTVLKAESNSRPINHSVESMFQLYKNDLILHSLLSPKFGIVLTLLSLGLLKYRDITKDTDRDTLFTCLSGWFGSNWIMITVVMLVVLSFALSLLLTFATDYHFTLSKNAKGELEIEQGLFEKKKRTIDPNRIQAILIIEPLIHRLLGFVSIKAVVIRNSPNEQSQKTITILPFVKKEKAHSMLEPFTGYRRNRNLRMLTKEARLHYMVLPFTAGCLLSIPIWMLLPHPFHYLTAILPLALLWAGWMGYRRTRWNQSSRFLTLQYGTFARRTAIIKHGRIQWAALGQTVMQERKNLASIKVAVASGKENVKFSLNHIPIESATEIYQHAIKIPKNLVD</sequence>
<gene>
    <name evidence="3" type="ORF">EQZ20_17080</name>
</gene>
<feature type="transmembrane region" description="Helical" evidence="1">
    <location>
        <begin position="177"/>
        <end position="199"/>
    </location>
</feature>
<dbReference type="GeneID" id="82854387"/>